<protein>
    <recommendedName>
        <fullName evidence="2">Retinoic acid receptor responder protein 2</fullName>
    </recommendedName>
    <alternativeName>
        <fullName evidence="9">Chemerin</fullName>
    </alternativeName>
</protein>
<comment type="caution">
    <text evidence="11">The sequence shown here is derived from an EMBL/GenBank/DDBJ whole genome shotgun (WGS) entry which is preliminary data.</text>
</comment>
<organism evidence="11 12">
    <name type="scientific">Pleurodeles waltl</name>
    <name type="common">Iberian ribbed newt</name>
    <dbReference type="NCBI Taxonomy" id="8319"/>
    <lineage>
        <taxon>Eukaryota</taxon>
        <taxon>Metazoa</taxon>
        <taxon>Chordata</taxon>
        <taxon>Craniata</taxon>
        <taxon>Vertebrata</taxon>
        <taxon>Euteleostomi</taxon>
        <taxon>Amphibia</taxon>
        <taxon>Batrachia</taxon>
        <taxon>Caudata</taxon>
        <taxon>Salamandroidea</taxon>
        <taxon>Salamandridae</taxon>
        <taxon>Pleurodelinae</taxon>
        <taxon>Pleurodeles</taxon>
    </lineage>
</organism>
<keyword evidence="5 10" id="KW-0732">Signal</keyword>
<keyword evidence="3" id="KW-0145">Chemotaxis</keyword>
<dbReference type="PANTHER" id="PTHR15106:SF2">
    <property type="entry name" value="RETINOIC ACID RECEPTOR RESPONDER PROTEIN 2"/>
    <property type="match status" value="1"/>
</dbReference>
<keyword evidence="8" id="KW-0395">Inflammatory response</keyword>
<dbReference type="Gene3D" id="3.10.450.10">
    <property type="match status" value="1"/>
</dbReference>
<keyword evidence="6" id="KW-0221">Differentiation</keyword>
<dbReference type="GO" id="GO:0006935">
    <property type="term" value="P:chemotaxis"/>
    <property type="evidence" value="ECO:0007669"/>
    <property type="project" value="UniProtKB-KW"/>
</dbReference>
<keyword evidence="12" id="KW-1185">Reference proteome</keyword>
<reference evidence="11" key="1">
    <citation type="journal article" date="2022" name="bioRxiv">
        <title>Sequencing and chromosome-scale assembly of the giantPleurodeles waltlgenome.</title>
        <authorList>
            <person name="Brown T."/>
            <person name="Elewa A."/>
            <person name="Iarovenko S."/>
            <person name="Subramanian E."/>
            <person name="Araus A.J."/>
            <person name="Petzold A."/>
            <person name="Susuki M."/>
            <person name="Suzuki K.-i.T."/>
            <person name="Hayashi T."/>
            <person name="Toyoda A."/>
            <person name="Oliveira C."/>
            <person name="Osipova E."/>
            <person name="Leigh N.D."/>
            <person name="Simon A."/>
            <person name="Yun M.H."/>
        </authorList>
    </citation>
    <scope>NUCLEOTIDE SEQUENCE</scope>
    <source>
        <strain evidence="11">20211129_DDA</strain>
        <tissue evidence="11">Liver</tissue>
    </source>
</reference>
<dbReference type="GO" id="GO:0005615">
    <property type="term" value="C:extracellular space"/>
    <property type="evidence" value="ECO:0007669"/>
    <property type="project" value="TreeGrafter"/>
</dbReference>
<comment type="subcellular location">
    <subcellularLocation>
        <location evidence="1">Secreted</location>
    </subcellularLocation>
</comment>
<dbReference type="GO" id="GO:0006954">
    <property type="term" value="P:inflammatory response"/>
    <property type="evidence" value="ECO:0007669"/>
    <property type="project" value="UniProtKB-KW"/>
</dbReference>
<evidence type="ECO:0000256" key="8">
    <source>
        <dbReference type="ARBA" id="ARBA00023198"/>
    </source>
</evidence>
<gene>
    <name evidence="11" type="ORF">NDU88_003880</name>
</gene>
<dbReference type="GO" id="GO:0050921">
    <property type="term" value="P:positive regulation of chemotaxis"/>
    <property type="evidence" value="ECO:0007669"/>
    <property type="project" value="TreeGrafter"/>
</dbReference>
<dbReference type="GO" id="GO:0030154">
    <property type="term" value="P:cell differentiation"/>
    <property type="evidence" value="ECO:0007669"/>
    <property type="project" value="UniProtKB-KW"/>
</dbReference>
<evidence type="ECO:0000256" key="3">
    <source>
        <dbReference type="ARBA" id="ARBA00022500"/>
    </source>
</evidence>
<proteinExistence type="predicted"/>
<dbReference type="InterPro" id="IPR046350">
    <property type="entry name" value="Cystatin_sf"/>
</dbReference>
<evidence type="ECO:0000313" key="12">
    <source>
        <dbReference type="Proteomes" id="UP001066276"/>
    </source>
</evidence>
<feature type="chain" id="PRO_5043406502" description="Retinoic acid receptor responder protein 2" evidence="10">
    <location>
        <begin position="22"/>
        <end position="166"/>
    </location>
</feature>
<keyword evidence="4" id="KW-0964">Secreted</keyword>
<evidence type="ECO:0000313" key="11">
    <source>
        <dbReference type="EMBL" id="KAJ1098773.1"/>
    </source>
</evidence>
<keyword evidence="7" id="KW-1015">Disulfide bond</keyword>
<evidence type="ECO:0000256" key="5">
    <source>
        <dbReference type="ARBA" id="ARBA00022729"/>
    </source>
</evidence>
<dbReference type="PANTHER" id="PTHR15106">
    <property type="entry name" value="RETINOIC ACID RECEPTOR RESPONDER PROTEIN 2"/>
    <property type="match status" value="1"/>
</dbReference>
<accession>A0AAV7MCD5</accession>
<evidence type="ECO:0000256" key="4">
    <source>
        <dbReference type="ARBA" id="ARBA00022525"/>
    </source>
</evidence>
<dbReference type="GO" id="GO:0050994">
    <property type="term" value="P:regulation of lipid catabolic process"/>
    <property type="evidence" value="ECO:0007669"/>
    <property type="project" value="InterPro"/>
</dbReference>
<evidence type="ECO:0000256" key="7">
    <source>
        <dbReference type="ARBA" id="ARBA00023157"/>
    </source>
</evidence>
<evidence type="ECO:0000256" key="2">
    <source>
        <dbReference type="ARBA" id="ARBA00018808"/>
    </source>
</evidence>
<evidence type="ECO:0000256" key="1">
    <source>
        <dbReference type="ARBA" id="ARBA00004613"/>
    </source>
</evidence>
<evidence type="ECO:0000256" key="10">
    <source>
        <dbReference type="SAM" id="SignalP"/>
    </source>
</evidence>
<dbReference type="SUPFAM" id="SSF54403">
    <property type="entry name" value="Cystatin/monellin"/>
    <property type="match status" value="1"/>
</dbReference>
<dbReference type="GO" id="GO:0031012">
    <property type="term" value="C:extracellular matrix"/>
    <property type="evidence" value="ECO:0007669"/>
    <property type="project" value="TreeGrafter"/>
</dbReference>
<evidence type="ECO:0000256" key="9">
    <source>
        <dbReference type="ARBA" id="ARBA00032785"/>
    </source>
</evidence>
<dbReference type="AlphaFoldDB" id="A0AAV7MCD5"/>
<dbReference type="InterPro" id="IPR029562">
    <property type="entry name" value="Chemerin"/>
</dbReference>
<dbReference type="Proteomes" id="UP001066276">
    <property type="component" value="Chromosome 10"/>
</dbReference>
<evidence type="ECO:0000256" key="6">
    <source>
        <dbReference type="ARBA" id="ARBA00022782"/>
    </source>
</evidence>
<feature type="signal peptide" evidence="10">
    <location>
        <begin position="1"/>
        <end position="21"/>
    </location>
</feature>
<sequence length="166" mass="18584">MGRPLVILWLSAIAIIATTTGQVRLEELSELQQKALDLTLEKFHESKDIIKGFKVVSLQEATETEFSAGTFVSLQLNLKQTGCSKSNRARADCKVLRNGREINCTACFKFETYDEMVLPPFVDCLPVHHLKKERKGMRAKACKQIEQKDESGLGFPGVFSFSKSNV</sequence>
<dbReference type="GO" id="GO:0045087">
    <property type="term" value="P:innate immune response"/>
    <property type="evidence" value="ECO:0007669"/>
    <property type="project" value="TreeGrafter"/>
</dbReference>
<name>A0AAV7MCD5_PLEWA</name>
<dbReference type="EMBL" id="JANPWB010000014">
    <property type="protein sequence ID" value="KAJ1098773.1"/>
    <property type="molecule type" value="Genomic_DNA"/>
</dbReference>
<dbReference type="GO" id="GO:0005102">
    <property type="term" value="F:signaling receptor binding"/>
    <property type="evidence" value="ECO:0007669"/>
    <property type="project" value="InterPro"/>
</dbReference>